<keyword evidence="3" id="KW-1185">Reference proteome</keyword>
<dbReference type="Proteomes" id="UP000612282">
    <property type="component" value="Unassembled WGS sequence"/>
</dbReference>
<protein>
    <submittedName>
        <fullName evidence="2">Uncharacterized protein</fullName>
    </submittedName>
</protein>
<dbReference type="EMBL" id="BOMG01000134">
    <property type="protein sequence ID" value="GID61682.1"/>
    <property type="molecule type" value="Genomic_DNA"/>
</dbReference>
<evidence type="ECO:0000313" key="3">
    <source>
        <dbReference type="Proteomes" id="UP000612282"/>
    </source>
</evidence>
<reference evidence="2 3" key="1">
    <citation type="submission" date="2021-01" db="EMBL/GenBank/DDBJ databases">
        <title>Whole genome shotgun sequence of Actinoplanes couchii NBRC 106145.</title>
        <authorList>
            <person name="Komaki H."/>
            <person name="Tamura T."/>
        </authorList>
    </citation>
    <scope>NUCLEOTIDE SEQUENCE [LARGE SCALE GENOMIC DNA]</scope>
    <source>
        <strain evidence="2 3">NBRC 106145</strain>
    </source>
</reference>
<name>A0ABQ3XT35_9ACTN</name>
<proteinExistence type="predicted"/>
<feature type="compositionally biased region" description="Basic and acidic residues" evidence="1">
    <location>
        <begin position="28"/>
        <end position="38"/>
    </location>
</feature>
<evidence type="ECO:0000256" key="1">
    <source>
        <dbReference type="SAM" id="MobiDB-lite"/>
    </source>
</evidence>
<feature type="compositionally biased region" description="Basic and acidic residues" evidence="1">
    <location>
        <begin position="1"/>
        <end position="21"/>
    </location>
</feature>
<evidence type="ECO:0000313" key="2">
    <source>
        <dbReference type="EMBL" id="GID61682.1"/>
    </source>
</evidence>
<gene>
    <name evidence="2" type="ORF">Aco03nite_100860</name>
</gene>
<organism evidence="2 3">
    <name type="scientific">Actinoplanes couchii</name>
    <dbReference type="NCBI Taxonomy" id="403638"/>
    <lineage>
        <taxon>Bacteria</taxon>
        <taxon>Bacillati</taxon>
        <taxon>Actinomycetota</taxon>
        <taxon>Actinomycetes</taxon>
        <taxon>Micromonosporales</taxon>
        <taxon>Micromonosporaceae</taxon>
        <taxon>Actinoplanes</taxon>
    </lineage>
</organism>
<comment type="caution">
    <text evidence="2">The sequence shown here is derived from an EMBL/GenBank/DDBJ whole genome shotgun (WGS) entry which is preliminary data.</text>
</comment>
<sequence>MPHRHFPYDECPIRADNHDIPESTLPAERWKDRSESVRKPLTGHQPMPVDILFGEAGVPDRGGYGREVLSDSGAGDFDAAAAAPTLFRESDGCPEVPANVTNHTDLIDGVPTELRGRLRRMLNWGISPDC</sequence>
<feature type="region of interest" description="Disordered" evidence="1">
    <location>
        <begin position="1"/>
        <end position="50"/>
    </location>
</feature>
<accession>A0ABQ3XT35</accession>